<dbReference type="eggNOG" id="ENOG5032YQJ">
    <property type="taxonomic scope" value="Bacteria"/>
</dbReference>
<evidence type="ECO:0008006" key="3">
    <source>
        <dbReference type="Google" id="ProtNLM"/>
    </source>
</evidence>
<sequence>MPTILRIGRYQFKFFSNERGEPPHIHVKAGDQEAKFWLSPPGVASNYGFKSHELKEIRQIIQAYQADFLEAWDEYFG</sequence>
<protein>
    <recommendedName>
        <fullName evidence="3">DUF4160 domain-containing protein</fullName>
    </recommendedName>
</protein>
<reference evidence="1" key="1">
    <citation type="journal article" date="2015" name="PeerJ">
        <title>First genomic representation of candidate bacterial phylum KSB3 points to enhanced environmental sensing as a trigger of wastewater bulking.</title>
        <authorList>
            <person name="Sekiguchi Y."/>
            <person name="Ohashi A."/>
            <person name="Parks D.H."/>
            <person name="Yamauchi T."/>
            <person name="Tyson G.W."/>
            <person name="Hugenholtz P."/>
        </authorList>
    </citation>
    <scope>NUCLEOTIDE SEQUENCE [LARGE SCALE GENOMIC DNA]</scope>
</reference>
<dbReference type="HOGENOM" id="CLU_162083_4_1_0"/>
<evidence type="ECO:0000313" key="2">
    <source>
        <dbReference type="Proteomes" id="UP000030661"/>
    </source>
</evidence>
<evidence type="ECO:0000313" key="1">
    <source>
        <dbReference type="EMBL" id="GAK59987.1"/>
    </source>
</evidence>
<keyword evidence="2" id="KW-1185">Reference proteome</keyword>
<accession>A0A081C5Y2</accession>
<dbReference type="Proteomes" id="UP000030661">
    <property type="component" value="Unassembled WGS sequence"/>
</dbReference>
<dbReference type="AlphaFoldDB" id="A0A081C5Y2"/>
<dbReference type="InterPro" id="IPR025427">
    <property type="entry name" value="DUF4160"/>
</dbReference>
<organism evidence="1">
    <name type="scientific">Vecturithrix granuli</name>
    <dbReference type="NCBI Taxonomy" id="1499967"/>
    <lineage>
        <taxon>Bacteria</taxon>
        <taxon>Candidatus Moduliflexota</taxon>
        <taxon>Candidatus Vecturitrichia</taxon>
        <taxon>Candidatus Vecturitrichales</taxon>
        <taxon>Candidatus Vecturitrichaceae</taxon>
        <taxon>Candidatus Vecturithrix</taxon>
    </lineage>
</organism>
<proteinExistence type="predicted"/>
<dbReference type="STRING" id="1499967.U27_06974"/>
<dbReference type="EMBL" id="DF820471">
    <property type="protein sequence ID" value="GAK59987.1"/>
    <property type="molecule type" value="Genomic_DNA"/>
</dbReference>
<dbReference type="Pfam" id="PF13711">
    <property type="entry name" value="DUF4160"/>
    <property type="match status" value="1"/>
</dbReference>
<gene>
    <name evidence="1" type="ORF">U27_06974</name>
</gene>
<name>A0A081C5Y2_VECG1</name>